<keyword evidence="3 6" id="KW-0812">Transmembrane</keyword>
<proteinExistence type="predicted"/>
<dbReference type="PANTHER" id="PTHR30250">
    <property type="entry name" value="PST FAMILY PREDICTED COLANIC ACID TRANSPORTER"/>
    <property type="match status" value="1"/>
</dbReference>
<keyword evidence="4 6" id="KW-1133">Transmembrane helix</keyword>
<evidence type="ECO:0000256" key="5">
    <source>
        <dbReference type="ARBA" id="ARBA00023136"/>
    </source>
</evidence>
<feature type="transmembrane region" description="Helical" evidence="6">
    <location>
        <begin position="127"/>
        <end position="147"/>
    </location>
</feature>
<keyword evidence="8" id="KW-1185">Reference proteome</keyword>
<feature type="transmembrane region" description="Helical" evidence="6">
    <location>
        <begin position="52"/>
        <end position="80"/>
    </location>
</feature>
<feature type="transmembrane region" description="Helical" evidence="6">
    <location>
        <begin position="313"/>
        <end position="336"/>
    </location>
</feature>
<feature type="transmembrane region" description="Helical" evidence="6">
    <location>
        <begin position="266"/>
        <end position="286"/>
    </location>
</feature>
<name>A0A2S6NC77_RHOGL</name>
<feature type="transmembrane region" description="Helical" evidence="6">
    <location>
        <begin position="348"/>
        <end position="371"/>
    </location>
</feature>
<accession>A0A2S6NC77</accession>
<organism evidence="7 8">
    <name type="scientific">Rhodopila globiformis</name>
    <name type="common">Rhodopseudomonas globiformis</name>
    <dbReference type="NCBI Taxonomy" id="1071"/>
    <lineage>
        <taxon>Bacteria</taxon>
        <taxon>Pseudomonadati</taxon>
        <taxon>Pseudomonadota</taxon>
        <taxon>Alphaproteobacteria</taxon>
        <taxon>Acetobacterales</taxon>
        <taxon>Acetobacteraceae</taxon>
        <taxon>Rhodopila</taxon>
    </lineage>
</organism>
<dbReference type="AlphaFoldDB" id="A0A2S6NC77"/>
<feature type="transmembrane region" description="Helical" evidence="6">
    <location>
        <begin position="237"/>
        <end position="260"/>
    </location>
</feature>
<dbReference type="Pfam" id="PF01943">
    <property type="entry name" value="Polysacc_synt"/>
    <property type="match status" value="1"/>
</dbReference>
<evidence type="ECO:0000256" key="2">
    <source>
        <dbReference type="ARBA" id="ARBA00022475"/>
    </source>
</evidence>
<evidence type="ECO:0008006" key="9">
    <source>
        <dbReference type="Google" id="ProtNLM"/>
    </source>
</evidence>
<feature type="transmembrane region" description="Helical" evidence="6">
    <location>
        <begin position="192"/>
        <end position="216"/>
    </location>
</feature>
<dbReference type="EMBL" id="NHRY01000173">
    <property type="protein sequence ID" value="PPQ32209.1"/>
    <property type="molecule type" value="Genomic_DNA"/>
</dbReference>
<evidence type="ECO:0000256" key="1">
    <source>
        <dbReference type="ARBA" id="ARBA00004651"/>
    </source>
</evidence>
<feature type="transmembrane region" description="Helical" evidence="6">
    <location>
        <begin position="378"/>
        <end position="402"/>
    </location>
</feature>
<evidence type="ECO:0000256" key="4">
    <source>
        <dbReference type="ARBA" id="ARBA00022989"/>
    </source>
</evidence>
<feature type="transmembrane region" description="Helical" evidence="6">
    <location>
        <begin position="167"/>
        <end position="186"/>
    </location>
</feature>
<evidence type="ECO:0000256" key="3">
    <source>
        <dbReference type="ARBA" id="ARBA00022692"/>
    </source>
</evidence>
<reference evidence="7 8" key="1">
    <citation type="journal article" date="2018" name="Arch. Microbiol.">
        <title>New insights into the metabolic potential of the phototrophic purple bacterium Rhodopila globiformis DSM 161(T) from its draft genome sequence and evidence for a vanadium-dependent nitrogenase.</title>
        <authorList>
            <person name="Imhoff J.F."/>
            <person name="Rahn T."/>
            <person name="Kunzel S."/>
            <person name="Neulinger S.C."/>
        </authorList>
    </citation>
    <scope>NUCLEOTIDE SEQUENCE [LARGE SCALE GENOMIC DNA]</scope>
    <source>
        <strain evidence="7 8">DSM 161</strain>
    </source>
</reference>
<dbReference type="GO" id="GO:0005886">
    <property type="term" value="C:plasma membrane"/>
    <property type="evidence" value="ECO:0007669"/>
    <property type="project" value="UniProtKB-SubCell"/>
</dbReference>
<dbReference type="InterPro" id="IPR050833">
    <property type="entry name" value="Poly_Biosynth_Transport"/>
</dbReference>
<comment type="subcellular location">
    <subcellularLocation>
        <location evidence="1">Cell membrane</location>
        <topology evidence="1">Multi-pass membrane protein</topology>
    </subcellularLocation>
</comment>
<evidence type="ECO:0000313" key="8">
    <source>
        <dbReference type="Proteomes" id="UP000239724"/>
    </source>
</evidence>
<comment type="caution">
    <text evidence="7">The sequence shown here is derived from an EMBL/GenBank/DDBJ whole genome shotgun (WGS) entry which is preliminary data.</text>
</comment>
<sequence length="464" mass="47751">MRLQAISRWLPPVSGLARGSATAFAIHATGAGLTYLSQLALVRLIGTASYGIYAYVLGIMTLLAYLAALGFDVSLLRFIPAYRSQQAWGLARGVVRYAERHSVRVGTAVAIAGALATAAWHGRSPSGHAGTFVIGFGLVPILALLWIRCAEVRAFGGVASALLPDRVVRDGLLLVAILLGSMLTHGQFGAPAAMTATLVAAAAGLTLSSLIARLSLPPCVAAAPPERAVATWRRTAVPLVTIAMAEVAMNRTGTLALAWAGRPSDAGIYALVFSLTAIVILPRIAVNAQFAPMVADLVARSDRIGLQRLLNQATLWTILGATGIACAVLMVARTLMLRWLGADGLAGVPVLTVLLAGQVVASSVGSQLFLLTMSGNEALAATIMAVIAAMGLGVSVLAVPYYGLLGTAVVSAVALVGMNAAMALLVWRRLGLLPGFVGFLPIWGRGIGPARNAGAAPGSGGETW</sequence>
<keyword evidence="2" id="KW-1003">Cell membrane</keyword>
<dbReference type="PANTHER" id="PTHR30250:SF11">
    <property type="entry name" value="O-ANTIGEN TRANSPORTER-RELATED"/>
    <property type="match status" value="1"/>
</dbReference>
<dbReference type="Proteomes" id="UP000239724">
    <property type="component" value="Unassembled WGS sequence"/>
</dbReference>
<evidence type="ECO:0000313" key="7">
    <source>
        <dbReference type="EMBL" id="PPQ32209.1"/>
    </source>
</evidence>
<gene>
    <name evidence="7" type="ORF">CCS01_15975</name>
</gene>
<evidence type="ECO:0000256" key="6">
    <source>
        <dbReference type="SAM" id="Phobius"/>
    </source>
</evidence>
<keyword evidence="5 6" id="KW-0472">Membrane</keyword>
<protein>
    <recommendedName>
        <fullName evidence="9">Polysaccharide biosynthesis protein C-terminal domain-containing protein</fullName>
    </recommendedName>
</protein>
<feature type="transmembrane region" description="Helical" evidence="6">
    <location>
        <begin position="21"/>
        <end position="46"/>
    </location>
</feature>
<dbReference type="InterPro" id="IPR002797">
    <property type="entry name" value="Polysacc_synth"/>
</dbReference>
<feature type="transmembrane region" description="Helical" evidence="6">
    <location>
        <begin position="408"/>
        <end position="427"/>
    </location>
</feature>